<protein>
    <recommendedName>
        <fullName evidence="4">Lipoprotein</fullName>
    </recommendedName>
</protein>
<keyword evidence="3" id="KW-1185">Reference proteome</keyword>
<evidence type="ECO:0000256" key="1">
    <source>
        <dbReference type="SAM" id="SignalP"/>
    </source>
</evidence>
<sequence>MTRNLILLGLSTLSIGCLLAMRPALGATPDCAPRPDLIELLTKRDGESWRFSGTAQNGSVVETFAADNGSWTVLITRPDGISCLLASGAAFETNANHAGPA</sequence>
<dbReference type="Proteomes" id="UP000193870">
    <property type="component" value="Unassembled WGS sequence"/>
</dbReference>
<evidence type="ECO:0008006" key="4">
    <source>
        <dbReference type="Google" id="ProtNLM"/>
    </source>
</evidence>
<gene>
    <name evidence="2" type="ORF">PAM7066_00985</name>
</gene>
<dbReference type="EMBL" id="FWFV01000002">
    <property type="protein sequence ID" value="SLN25774.1"/>
    <property type="molecule type" value="Genomic_DNA"/>
</dbReference>
<proteinExistence type="predicted"/>
<organism evidence="2 3">
    <name type="scientific">Palleronia marisminoris</name>
    <dbReference type="NCBI Taxonomy" id="315423"/>
    <lineage>
        <taxon>Bacteria</taxon>
        <taxon>Pseudomonadati</taxon>
        <taxon>Pseudomonadota</taxon>
        <taxon>Alphaproteobacteria</taxon>
        <taxon>Rhodobacterales</taxon>
        <taxon>Roseobacteraceae</taxon>
        <taxon>Palleronia</taxon>
    </lineage>
</organism>
<dbReference type="STRING" id="315423.SAMN04488020_102296"/>
<reference evidence="2 3" key="1">
    <citation type="submission" date="2017-03" db="EMBL/GenBank/DDBJ databases">
        <authorList>
            <person name="Afonso C.L."/>
            <person name="Miller P.J."/>
            <person name="Scott M.A."/>
            <person name="Spackman E."/>
            <person name="Goraichik I."/>
            <person name="Dimitrov K.M."/>
            <person name="Suarez D.L."/>
            <person name="Swayne D.E."/>
        </authorList>
    </citation>
    <scope>NUCLEOTIDE SEQUENCE [LARGE SCALE GENOMIC DNA]</scope>
    <source>
        <strain evidence="2 3">CECT 7066</strain>
    </source>
</reference>
<dbReference type="PROSITE" id="PS51257">
    <property type="entry name" value="PROKAR_LIPOPROTEIN"/>
    <property type="match status" value="1"/>
</dbReference>
<dbReference type="RefSeq" id="WP_085853011.1">
    <property type="nucleotide sequence ID" value="NZ_FOPF01000002.1"/>
</dbReference>
<feature type="signal peptide" evidence="1">
    <location>
        <begin position="1"/>
        <end position="26"/>
    </location>
</feature>
<dbReference type="OrthoDB" id="9810895at2"/>
<evidence type="ECO:0000313" key="3">
    <source>
        <dbReference type="Proteomes" id="UP000193870"/>
    </source>
</evidence>
<feature type="chain" id="PRO_5010992109" description="Lipoprotein" evidence="1">
    <location>
        <begin position="27"/>
        <end position="101"/>
    </location>
</feature>
<dbReference type="AlphaFoldDB" id="A0A1Y5RYC9"/>
<name>A0A1Y5RYC9_9RHOB</name>
<accession>A0A1Y5RYC9</accession>
<evidence type="ECO:0000313" key="2">
    <source>
        <dbReference type="EMBL" id="SLN25774.1"/>
    </source>
</evidence>
<keyword evidence="1" id="KW-0732">Signal</keyword>